<proteinExistence type="predicted"/>
<dbReference type="KEGG" id="mlr:MELLADRAFT_66533"/>
<dbReference type="HOGENOM" id="CLU_007152_1_0_1"/>
<dbReference type="RefSeq" id="XP_007414565.1">
    <property type="nucleotide sequence ID" value="XM_007414503.1"/>
</dbReference>
<evidence type="ECO:0000313" key="3">
    <source>
        <dbReference type="Proteomes" id="UP000001072"/>
    </source>
</evidence>
<feature type="compositionally biased region" description="Polar residues" evidence="1">
    <location>
        <begin position="48"/>
        <end position="60"/>
    </location>
</feature>
<dbReference type="EMBL" id="GL883133">
    <property type="protein sequence ID" value="EGG02028.1"/>
    <property type="molecule type" value="Genomic_DNA"/>
</dbReference>
<dbReference type="InParanoid" id="F4RZM1"/>
<sequence length="780" mass="86331">MSQPLLSKGTARVIRNRGETSHSAAAPPTTRMGSKKRKNDEASEESSTENPATEPPQGTGSRRNRLLELLSRHEIKKKPRLARGPTEVSGKRRGSGVKKPRTPVQSAPQTAPCMEPPATTNNQVDYARYSNPDLIDLIHQVGIDACNLNRTQLIDTCWTHHKLIVVPKHAFDFKMDKNVQSTPESTSWLVVVEPDEVILNPDLGSSVANITQAGPLSSIITNHCVFDSTFYEMPDAGPSLLSGLIDEVVDSDAPNMTEAGPLSSVAVDNEGTYRFTFCFTQSTTESNHPLANNDSLKKVSAPPKPRKKSKTRKVSISDGARAEEETEAIEGGKSLHPNIEKNTPPQTRRRTRLAKLRPSPPRGSKGKGKAKATSPNGSEDSFNANNLDDSNDSDFNVTHQDDSPSDQDDSQSDHVAVSPFKGRSGRGRGILESVVSKPDDHMSECDASATTSPLDRIGIQSEEPDVAGKGSAETRHTEDSWIVKTICYCLVSGKPLKNDPTHFTPDKLQDQLSRTDKKLDALAVEFNLFLDVFQRGVSKSPQTRCAKKTRGGQTAARIRFHIETLFGQKGNHKLLPNGATEIEKQAWMRDTNPNNLQSLTKRYQNKNWEEERRKRTSDEIRRSARLRYLRQIRETYILTNPELWRLANVVPPACSDDETDLEQISTPSQQGPVIPCVIRSVEWRSNNLKTICMLLDLAKSKVDSSKPRKKGASPRQSGRPNRPRYRCIGGPQSQVPAPSGLPVDCYSSTWLQKLSPLERTQLEVNPVPILDELLPLVEKL</sequence>
<feature type="region of interest" description="Disordered" evidence="1">
    <location>
        <begin position="703"/>
        <end position="724"/>
    </location>
</feature>
<feature type="compositionally biased region" description="Basic residues" evidence="1">
    <location>
        <begin position="304"/>
        <end position="313"/>
    </location>
</feature>
<dbReference type="GeneID" id="18930649"/>
<protein>
    <submittedName>
        <fullName evidence="2">Uncharacterized protein</fullName>
    </submittedName>
</protein>
<evidence type="ECO:0000313" key="2">
    <source>
        <dbReference type="EMBL" id="EGG02028.1"/>
    </source>
</evidence>
<evidence type="ECO:0000256" key="1">
    <source>
        <dbReference type="SAM" id="MobiDB-lite"/>
    </source>
</evidence>
<feature type="region of interest" description="Disordered" evidence="1">
    <location>
        <begin position="284"/>
        <end position="429"/>
    </location>
</feature>
<feature type="region of interest" description="Disordered" evidence="1">
    <location>
        <begin position="1"/>
        <end position="117"/>
    </location>
</feature>
<accession>F4RZM1</accession>
<keyword evidence="3" id="KW-1185">Reference proteome</keyword>
<organism evidence="3">
    <name type="scientific">Melampsora larici-populina (strain 98AG31 / pathotype 3-4-7)</name>
    <name type="common">Poplar leaf rust fungus</name>
    <dbReference type="NCBI Taxonomy" id="747676"/>
    <lineage>
        <taxon>Eukaryota</taxon>
        <taxon>Fungi</taxon>
        <taxon>Dikarya</taxon>
        <taxon>Basidiomycota</taxon>
        <taxon>Pucciniomycotina</taxon>
        <taxon>Pucciniomycetes</taxon>
        <taxon>Pucciniales</taxon>
        <taxon>Melampsoraceae</taxon>
        <taxon>Melampsora</taxon>
    </lineage>
</organism>
<reference evidence="3" key="1">
    <citation type="journal article" date="2011" name="Proc. Natl. Acad. Sci. U.S.A.">
        <title>Obligate biotrophy features unraveled by the genomic analysis of rust fungi.</title>
        <authorList>
            <person name="Duplessis S."/>
            <person name="Cuomo C.A."/>
            <person name="Lin Y.-C."/>
            <person name="Aerts A."/>
            <person name="Tisserant E."/>
            <person name="Veneault-Fourrey C."/>
            <person name="Joly D.L."/>
            <person name="Hacquard S."/>
            <person name="Amselem J."/>
            <person name="Cantarel B.L."/>
            <person name="Chiu R."/>
            <person name="Coutinho P.M."/>
            <person name="Feau N."/>
            <person name="Field M."/>
            <person name="Frey P."/>
            <person name="Gelhaye E."/>
            <person name="Goldberg J."/>
            <person name="Grabherr M.G."/>
            <person name="Kodira C.D."/>
            <person name="Kohler A."/>
            <person name="Kuees U."/>
            <person name="Lindquist E.A."/>
            <person name="Lucas S.M."/>
            <person name="Mago R."/>
            <person name="Mauceli E."/>
            <person name="Morin E."/>
            <person name="Murat C."/>
            <person name="Pangilinan J.L."/>
            <person name="Park R."/>
            <person name="Pearson M."/>
            <person name="Quesneville H."/>
            <person name="Rouhier N."/>
            <person name="Sakthikumar S."/>
            <person name="Salamov A.A."/>
            <person name="Schmutz J."/>
            <person name="Selles B."/>
            <person name="Shapiro H."/>
            <person name="Tanguay P."/>
            <person name="Tuskan G.A."/>
            <person name="Henrissat B."/>
            <person name="Van de Peer Y."/>
            <person name="Rouze P."/>
            <person name="Ellis J.G."/>
            <person name="Dodds P.N."/>
            <person name="Schein J.E."/>
            <person name="Zhong S."/>
            <person name="Hamelin R.C."/>
            <person name="Grigoriev I.V."/>
            <person name="Szabo L.J."/>
            <person name="Martin F."/>
        </authorList>
    </citation>
    <scope>NUCLEOTIDE SEQUENCE [LARGE SCALE GENOMIC DNA]</scope>
    <source>
        <strain evidence="3">98AG31 / pathotype 3-4-7</strain>
    </source>
</reference>
<dbReference type="Proteomes" id="UP000001072">
    <property type="component" value="Unassembled WGS sequence"/>
</dbReference>
<feature type="compositionally biased region" description="Basic residues" evidence="1">
    <location>
        <begin position="91"/>
        <end position="101"/>
    </location>
</feature>
<feature type="compositionally biased region" description="Polar residues" evidence="1">
    <location>
        <begin position="284"/>
        <end position="294"/>
    </location>
</feature>
<dbReference type="OrthoDB" id="2507381at2759"/>
<gene>
    <name evidence="2" type="ORF">MELLADRAFT_66533</name>
</gene>
<name>F4RZM1_MELLP</name>
<dbReference type="AlphaFoldDB" id="F4RZM1"/>
<dbReference type="VEuPathDB" id="FungiDB:MELLADRAFT_66533"/>
<feature type="compositionally biased region" description="Low complexity" evidence="1">
    <location>
        <begin position="380"/>
        <end position="396"/>
    </location>
</feature>